<reference evidence="2" key="7">
    <citation type="journal article" date="2005" name="Science">
        <title>The Transcriptional Landscape of the Mammalian Genome.</title>
        <authorList>
            <consortium name="The FANTOM Consortium"/>
            <consortium name="Riken Genome Exploration Research Group and Genome Science Group (Genome Network Project Core Group)"/>
        </authorList>
    </citation>
    <scope>NUCLEOTIDE SEQUENCE</scope>
    <source>
        <strain evidence="2">C57BL/6J</strain>
        <tissue evidence="2">Head</tissue>
    </source>
</reference>
<protein>
    <submittedName>
        <fullName evidence="2">Uncharacterized protein</fullName>
    </submittedName>
</protein>
<reference evidence="2" key="5">
    <citation type="journal article" date="2001" name="Nature">
        <title>Functional annotation of a full-length mouse cDNA collection.</title>
        <authorList>
            <consortium name="The RIKEN Genome Exploration Research Group Phase II Team and the FANTOM Consortium"/>
        </authorList>
    </citation>
    <scope>NUCLEOTIDE SEQUENCE</scope>
    <source>
        <strain evidence="2">C57BL/6J</strain>
        <tissue evidence="2">Head</tissue>
    </source>
</reference>
<accession>Q9D3N9</accession>
<keyword evidence="1" id="KW-0472">Membrane</keyword>
<dbReference type="AGR" id="MGI:99432"/>
<sequence length="100" mass="11125">MGVPGILFHFKWVPSIPCIPLFTVPASPSVDLTLSAVSKPLPPPFCCCCERLFAFSVHSPLCLFGFGFVFCLIFCSIFALRLVRTLPFALPHFLTFLLRC</sequence>
<keyword evidence="1" id="KW-1133">Transmembrane helix</keyword>
<reference evidence="2" key="3">
    <citation type="journal article" date="2000" name="Genome Res.">
        <title>RIKEN integrated sequence analysis (RISA) system--384-format sequencing pipeline with 384 multicapillary sequencer.</title>
        <authorList>
            <person name="Shibata K."/>
            <person name="Itoh M."/>
            <person name="Aizawa K."/>
            <person name="Nagaoka S."/>
            <person name="Sasaki N."/>
            <person name="Carninci P."/>
            <person name="Konno H."/>
            <person name="Akiyama J."/>
            <person name="Nishi K."/>
            <person name="Kitsunai T."/>
            <person name="Tashiro H."/>
            <person name="Itoh M."/>
            <person name="Sumi N."/>
            <person name="Ishii Y."/>
            <person name="Nakamura S."/>
            <person name="Hazama M."/>
            <person name="Nishine T."/>
            <person name="Harada A."/>
            <person name="Yamamoto R."/>
            <person name="Matsumoto H."/>
            <person name="Sakaguchi S."/>
            <person name="Ikegami T."/>
            <person name="Kashiwagi K."/>
            <person name="Fujiwake S."/>
            <person name="Inoue K."/>
            <person name="Togawa Y."/>
            <person name="Izawa M."/>
            <person name="Ohara E."/>
            <person name="Watahiki M."/>
            <person name="Yoneda Y."/>
            <person name="Ishikawa T."/>
            <person name="Ozawa K."/>
            <person name="Tanaka T."/>
            <person name="Matsuura S."/>
            <person name="Kawai J."/>
            <person name="Okazaki Y."/>
            <person name="Muramatsu M."/>
            <person name="Inoue Y."/>
            <person name="Kira A."/>
            <person name="Hayashizaki Y."/>
        </authorList>
    </citation>
    <scope>NUCLEOTIDE SEQUENCE</scope>
    <source>
        <strain evidence="2">C57BL/6J</strain>
        <tissue evidence="2">Head</tissue>
    </source>
</reference>
<dbReference type="EMBL" id="AK017249">
    <property type="protein sequence ID" value="BAB30652.1"/>
    <property type="molecule type" value="mRNA"/>
</dbReference>
<organism evidence="2">
    <name type="scientific">Mus musculus</name>
    <name type="common">Mouse</name>
    <dbReference type="NCBI Taxonomy" id="10090"/>
    <lineage>
        <taxon>Eukaryota</taxon>
        <taxon>Metazoa</taxon>
        <taxon>Chordata</taxon>
        <taxon>Craniata</taxon>
        <taxon>Vertebrata</taxon>
        <taxon>Euteleostomi</taxon>
        <taxon>Mammalia</taxon>
        <taxon>Eutheria</taxon>
        <taxon>Euarchontoglires</taxon>
        <taxon>Glires</taxon>
        <taxon>Rodentia</taxon>
        <taxon>Myomorpha</taxon>
        <taxon>Muroidea</taxon>
        <taxon>Muridae</taxon>
        <taxon>Murinae</taxon>
        <taxon>Mus</taxon>
        <taxon>Mus</taxon>
    </lineage>
</organism>
<reference evidence="2" key="4">
    <citation type="submission" date="2000-07" db="EMBL/GenBank/DDBJ databases">
        <authorList>
            <person name="Adachi J."/>
            <person name="Aizawa K."/>
            <person name="Akahira S."/>
            <person name="Akimura T."/>
            <person name="Arai A."/>
            <person name="Aono H."/>
            <person name="Arakawa T."/>
            <person name="Bono H."/>
            <person name="Carninci P."/>
            <person name="Fukuda S."/>
            <person name="Fukunishi Y."/>
            <person name="Furuno M."/>
            <person name="Hanagaki T."/>
            <person name="Hara A."/>
            <person name="Hayatsu N."/>
            <person name="Hiramoto K."/>
            <person name="Hiraoka T."/>
            <person name="Hori F."/>
            <person name="Imotani K."/>
            <person name="Ishii Y."/>
            <person name="Itoh M."/>
            <person name="Izawa M."/>
            <person name="Kasukawa T."/>
            <person name="Kato H."/>
            <person name="Kawai J."/>
            <person name="Kojima Y."/>
            <person name="Konno H."/>
            <person name="Kouda M."/>
            <person name="Koya S."/>
            <person name="Kurihara C."/>
            <person name="Matsuyama T."/>
            <person name="Miyazaki A."/>
            <person name="Nishi K."/>
            <person name="Nomura K."/>
            <person name="Numazaki R."/>
            <person name="Ohno M."/>
            <person name="Okazaki Y."/>
            <person name="Okido T."/>
            <person name="Owa C."/>
            <person name="Saito H."/>
            <person name="Saito R."/>
            <person name="Sakai C."/>
            <person name="Sakai K."/>
            <person name="Sano H."/>
            <person name="Sasaki D."/>
            <person name="Shibata K."/>
            <person name="Shibata Y."/>
            <person name="Shinagawa A."/>
            <person name="Shiraki T."/>
            <person name="Sogabe Y."/>
            <person name="Suzuki H."/>
            <person name="Tagami M."/>
            <person name="Tagawa A."/>
            <person name="Takahashi F."/>
            <person name="Tanaka T."/>
            <person name="Tejima Y."/>
            <person name="Toya T."/>
            <person name="Yamamura T."/>
            <person name="Yasunishi A."/>
            <person name="Yoshida K."/>
            <person name="Yoshino M."/>
            <person name="Muramatsu M."/>
            <person name="Hayashizaki Y."/>
        </authorList>
    </citation>
    <scope>NUCLEOTIDE SEQUENCE</scope>
    <source>
        <strain evidence="2">C57BL/6J</strain>
        <tissue evidence="2">Head</tissue>
    </source>
</reference>
<reference evidence="2" key="8">
    <citation type="journal article" date="2005" name="Science">
        <title>Antisense Transcription in the Mammalian Transcriptome.</title>
        <authorList>
            <consortium name="RIKEN Genome Exploration Research Group and Genome Science Group (Genome Network Project Core Group) and the FANTOM Consortium"/>
        </authorList>
    </citation>
    <scope>NUCLEOTIDE SEQUENCE</scope>
    <source>
        <strain evidence="2">C57BL/6J</strain>
        <tissue evidence="2">Head</tissue>
    </source>
</reference>
<reference evidence="2" key="1">
    <citation type="journal article" date="1999" name="Methods Enzymol.">
        <title>High-efficiency full-length cDNA cloning.</title>
        <authorList>
            <person name="Carninci P."/>
            <person name="Hayashizaki Y."/>
        </authorList>
    </citation>
    <scope>NUCLEOTIDE SEQUENCE</scope>
    <source>
        <strain evidence="2">C57BL/6J</strain>
        <tissue evidence="2">Head</tissue>
    </source>
</reference>
<feature type="transmembrane region" description="Helical" evidence="1">
    <location>
        <begin position="61"/>
        <end position="83"/>
    </location>
</feature>
<evidence type="ECO:0000313" key="3">
    <source>
        <dbReference type="MGI" id="MGI:99432"/>
    </source>
</evidence>
<proteinExistence type="evidence at transcript level"/>
<gene>
    <name evidence="3" type="primary">Arf3</name>
</gene>
<evidence type="ECO:0000313" key="2">
    <source>
        <dbReference type="EMBL" id="BAB30652.1"/>
    </source>
</evidence>
<dbReference type="MGI" id="MGI:99432">
    <property type="gene designation" value="Arf3"/>
</dbReference>
<name>Q9D3N9_MOUSE</name>
<reference evidence="2" key="2">
    <citation type="journal article" date="2000" name="Genome Res.">
        <title>Normalization and subtraction of cap-trapper-selected cDNAs to prepare full-length cDNA libraries for rapid discovery of new genes.</title>
        <authorList>
            <person name="Carninci P."/>
            <person name="Shibata Y."/>
            <person name="Hayatsu N."/>
            <person name="Sugahara Y."/>
            <person name="Shibata K."/>
            <person name="Itoh M."/>
            <person name="Konno H."/>
            <person name="Okazaki Y."/>
            <person name="Muramatsu M."/>
            <person name="Hayashizaki Y."/>
        </authorList>
    </citation>
    <scope>NUCLEOTIDE SEQUENCE</scope>
    <source>
        <strain evidence="2">C57BL/6J</strain>
        <tissue evidence="2">Head</tissue>
    </source>
</reference>
<keyword evidence="1" id="KW-0812">Transmembrane</keyword>
<evidence type="ECO:0000256" key="1">
    <source>
        <dbReference type="SAM" id="Phobius"/>
    </source>
</evidence>
<dbReference type="AlphaFoldDB" id="Q9D3N9"/>
<reference evidence="2" key="6">
    <citation type="journal article" date="2002" name="Nature">
        <title>Analysis of the mouse transcriptome based on functional annotation of 60,770 full-length cDNAs.</title>
        <authorList>
            <consortium name="The FANTOM Consortium and the RIKEN Genome Exploration Research Group Phase I and II Team"/>
        </authorList>
    </citation>
    <scope>NUCLEOTIDE SEQUENCE</scope>
    <source>
        <strain evidence="2">C57BL/6J</strain>
        <tissue evidence="2">Head</tissue>
    </source>
</reference>